<organism evidence="3 4">
    <name type="scientific">Rhodoferax lacus</name>
    <dbReference type="NCBI Taxonomy" id="2184758"/>
    <lineage>
        <taxon>Bacteria</taxon>
        <taxon>Pseudomonadati</taxon>
        <taxon>Pseudomonadota</taxon>
        <taxon>Betaproteobacteria</taxon>
        <taxon>Burkholderiales</taxon>
        <taxon>Comamonadaceae</taxon>
        <taxon>Rhodoferax</taxon>
    </lineage>
</organism>
<dbReference type="Pfam" id="PF00857">
    <property type="entry name" value="Isochorismatase"/>
    <property type="match status" value="1"/>
</dbReference>
<dbReference type="InterPro" id="IPR000868">
    <property type="entry name" value="Isochorismatase-like_dom"/>
</dbReference>
<dbReference type="OrthoDB" id="9796958at2"/>
<feature type="domain" description="Isochorismatase-like" evidence="2">
    <location>
        <begin position="9"/>
        <end position="180"/>
    </location>
</feature>
<dbReference type="Proteomes" id="UP000260665">
    <property type="component" value="Unassembled WGS sequence"/>
</dbReference>
<dbReference type="PANTHER" id="PTHR14119:SF3">
    <property type="entry name" value="ISOCHORISMATASE DOMAIN-CONTAINING PROTEIN 2"/>
    <property type="match status" value="1"/>
</dbReference>
<evidence type="ECO:0000313" key="4">
    <source>
        <dbReference type="Proteomes" id="UP000260665"/>
    </source>
</evidence>
<dbReference type="PANTHER" id="PTHR14119">
    <property type="entry name" value="HYDROLASE"/>
    <property type="match status" value="1"/>
</dbReference>
<keyword evidence="4" id="KW-1185">Reference proteome</keyword>
<evidence type="ECO:0000259" key="2">
    <source>
        <dbReference type="Pfam" id="PF00857"/>
    </source>
</evidence>
<evidence type="ECO:0000313" key="3">
    <source>
        <dbReference type="EMBL" id="RFO98472.1"/>
    </source>
</evidence>
<proteinExistence type="predicted"/>
<gene>
    <name evidence="3" type="ORF">DIC66_00845</name>
</gene>
<evidence type="ECO:0000256" key="1">
    <source>
        <dbReference type="SAM" id="MobiDB-lite"/>
    </source>
</evidence>
<protein>
    <submittedName>
        <fullName evidence="3">Isochorismatase</fullName>
    </submittedName>
</protein>
<sequence>MLLELESSQLVLVDYQIRLMPALLESDAVLQNAVRLAHMAAALSVPCFYTEQNPSKLGETVPVLLDALKTARARSLAKMQFSAVEEGLGDMLRPPPKPVQGNARSLPKHLQKSSAGEERDTIVLAGCEAHVCLLQTALDLLEDEFDVWVVTDACSSRSERNRDAAFDRLAGAGVELVTTEMVAFEWLRSAEHPAFRQVQGLIK</sequence>
<dbReference type="AlphaFoldDB" id="A0A3E1RHI3"/>
<dbReference type="Gene3D" id="3.40.50.850">
    <property type="entry name" value="Isochorismatase-like"/>
    <property type="match status" value="1"/>
</dbReference>
<name>A0A3E1RHI3_9BURK</name>
<dbReference type="InterPro" id="IPR050993">
    <property type="entry name" value="Isochorismatase_domain"/>
</dbReference>
<feature type="region of interest" description="Disordered" evidence="1">
    <location>
        <begin position="90"/>
        <end position="114"/>
    </location>
</feature>
<accession>A0A3E1RHI3</accession>
<dbReference type="EMBL" id="QFZK01000001">
    <property type="protein sequence ID" value="RFO98472.1"/>
    <property type="molecule type" value="Genomic_DNA"/>
</dbReference>
<reference evidence="3 4" key="1">
    <citation type="submission" date="2018-05" db="EMBL/GenBank/DDBJ databases">
        <title>Rhodoferax soyangensis sp.nov., isolated from an oligotrophic freshwater lake.</title>
        <authorList>
            <person name="Park M."/>
        </authorList>
    </citation>
    <scope>NUCLEOTIDE SEQUENCE [LARGE SCALE GENOMIC DNA]</scope>
    <source>
        <strain evidence="3 4">IMCC26218</strain>
    </source>
</reference>
<dbReference type="SUPFAM" id="SSF52499">
    <property type="entry name" value="Isochorismatase-like hydrolases"/>
    <property type="match status" value="1"/>
</dbReference>
<dbReference type="InterPro" id="IPR036380">
    <property type="entry name" value="Isochorismatase-like_sf"/>
</dbReference>
<comment type="caution">
    <text evidence="3">The sequence shown here is derived from an EMBL/GenBank/DDBJ whole genome shotgun (WGS) entry which is preliminary data.</text>
</comment>
<dbReference type="RefSeq" id="WP_117173109.1">
    <property type="nucleotide sequence ID" value="NZ_QFZK01000001.1"/>
</dbReference>